<dbReference type="AlphaFoldDB" id="A0AAE3G3U6"/>
<keyword evidence="3" id="KW-1185">Reference proteome</keyword>
<evidence type="ECO:0000313" key="2">
    <source>
        <dbReference type="EMBL" id="MCP1675301.1"/>
    </source>
</evidence>
<reference evidence="2" key="1">
    <citation type="submission" date="2022-03" db="EMBL/GenBank/DDBJ databases">
        <title>Genomic Encyclopedia of Type Strains, Phase III (KMG-III): the genomes of soil and plant-associated and newly described type strains.</title>
        <authorList>
            <person name="Whitman W."/>
        </authorList>
    </citation>
    <scope>NUCLEOTIDE SEQUENCE</scope>
    <source>
        <strain evidence="2">ANL 6-2</strain>
    </source>
</reference>
<sequence length="159" mass="18230">MDEAVLRQMRSIRALRESQARVARQLAGRRHAACQSTYRQLRGQLEAVLEERQGLEQWVAQSTMRSAAELQLESQQRARLSAREAAVRQALGKARAALKSAERELQTADRLSRNALRRREKVDEMHDQARQDQERYRAAAEEKEIAEDCESSCRRPGST</sequence>
<protein>
    <submittedName>
        <fullName evidence="2">Chromosome segregation ATPase</fullName>
    </submittedName>
</protein>
<feature type="compositionally biased region" description="Basic and acidic residues" evidence="1">
    <location>
        <begin position="120"/>
        <end position="143"/>
    </location>
</feature>
<dbReference type="InterPro" id="IPR053716">
    <property type="entry name" value="Flag_assembly_chemotaxis_eff"/>
</dbReference>
<organism evidence="2 3">
    <name type="scientific">Natronocella acetinitrilica</name>
    <dbReference type="NCBI Taxonomy" id="414046"/>
    <lineage>
        <taxon>Bacteria</taxon>
        <taxon>Pseudomonadati</taxon>
        <taxon>Pseudomonadota</taxon>
        <taxon>Gammaproteobacteria</taxon>
        <taxon>Chromatiales</taxon>
        <taxon>Ectothiorhodospiraceae</taxon>
        <taxon>Natronocella</taxon>
    </lineage>
</organism>
<gene>
    <name evidence="2" type="ORF">J2T57_002449</name>
</gene>
<name>A0AAE3G3U6_9GAMM</name>
<dbReference type="EMBL" id="JALJXV010000005">
    <property type="protein sequence ID" value="MCP1675301.1"/>
    <property type="molecule type" value="Genomic_DNA"/>
</dbReference>
<feature type="compositionally biased region" description="Basic and acidic residues" evidence="1">
    <location>
        <begin position="102"/>
        <end position="112"/>
    </location>
</feature>
<accession>A0AAE3G3U6</accession>
<evidence type="ECO:0000313" key="3">
    <source>
        <dbReference type="Proteomes" id="UP001205843"/>
    </source>
</evidence>
<feature type="region of interest" description="Disordered" evidence="1">
    <location>
        <begin position="102"/>
        <end position="159"/>
    </location>
</feature>
<dbReference type="Gene3D" id="1.10.287.1700">
    <property type="match status" value="1"/>
</dbReference>
<dbReference type="RefSeq" id="WP_253478542.1">
    <property type="nucleotide sequence ID" value="NZ_JALJXV010000005.1"/>
</dbReference>
<dbReference type="Proteomes" id="UP001205843">
    <property type="component" value="Unassembled WGS sequence"/>
</dbReference>
<evidence type="ECO:0000256" key="1">
    <source>
        <dbReference type="SAM" id="MobiDB-lite"/>
    </source>
</evidence>
<comment type="caution">
    <text evidence="2">The sequence shown here is derived from an EMBL/GenBank/DDBJ whole genome shotgun (WGS) entry which is preliminary data.</text>
</comment>
<proteinExistence type="predicted"/>